<evidence type="ECO:0000313" key="11">
    <source>
        <dbReference type="EMBL" id="GAB98131.1"/>
    </source>
</evidence>
<feature type="active site" evidence="8">
    <location>
        <position position="33"/>
    </location>
</feature>
<evidence type="ECO:0000256" key="4">
    <source>
        <dbReference type="ARBA" id="ARBA00022723"/>
    </source>
</evidence>
<dbReference type="GO" id="GO:0051604">
    <property type="term" value="P:protein maturation"/>
    <property type="evidence" value="ECO:0007669"/>
    <property type="project" value="TreeGrafter"/>
</dbReference>
<comment type="caution">
    <text evidence="11">The sequence shown here is derived from an EMBL/GenBank/DDBJ whole genome shotgun (WGS) entry which is preliminary data.</text>
</comment>
<dbReference type="PANTHER" id="PTHR42959:SF1">
    <property type="entry name" value="CARBAMOYLTRANSFERASE HYPF"/>
    <property type="match status" value="1"/>
</dbReference>
<dbReference type="InterPro" id="IPR036046">
    <property type="entry name" value="Acylphosphatase-like_dom_sf"/>
</dbReference>
<comment type="catalytic activity">
    <reaction evidence="8">
        <text>an acyl phosphate + H2O = a carboxylate + phosphate + H(+)</text>
        <dbReference type="Rhea" id="RHEA:14965"/>
        <dbReference type="ChEBI" id="CHEBI:15377"/>
        <dbReference type="ChEBI" id="CHEBI:15378"/>
        <dbReference type="ChEBI" id="CHEBI:29067"/>
        <dbReference type="ChEBI" id="CHEBI:43474"/>
        <dbReference type="ChEBI" id="CHEBI:59918"/>
        <dbReference type="EC" id="3.6.1.7"/>
    </reaction>
</comment>
<dbReference type="GO" id="GO:0003725">
    <property type="term" value="F:double-stranded RNA binding"/>
    <property type="evidence" value="ECO:0007669"/>
    <property type="project" value="InterPro"/>
</dbReference>
<dbReference type="Pfam" id="PF22521">
    <property type="entry name" value="HypF_C_2"/>
    <property type="match status" value="2"/>
</dbReference>
<protein>
    <recommendedName>
        <fullName evidence="8">acylphosphatase</fullName>
        <ecNumber evidence="8">3.6.1.7</ecNumber>
    </recommendedName>
</protein>
<keyword evidence="8" id="KW-0378">Hydrolase</keyword>
<evidence type="ECO:0000313" key="12">
    <source>
        <dbReference type="Proteomes" id="UP000008366"/>
    </source>
</evidence>
<dbReference type="eggNOG" id="COG0068">
    <property type="taxonomic scope" value="Bacteria"/>
</dbReference>
<dbReference type="Proteomes" id="UP000008366">
    <property type="component" value="Unassembled WGS sequence"/>
</dbReference>
<name>K6WWB1_9MICO</name>
<dbReference type="PROSITE" id="PS51160">
    <property type="entry name" value="ACYLPHOSPHATASE_3"/>
    <property type="match status" value="1"/>
</dbReference>
<evidence type="ECO:0000256" key="3">
    <source>
        <dbReference type="ARBA" id="ARBA00022598"/>
    </source>
</evidence>
<dbReference type="PROSITE" id="PS51163">
    <property type="entry name" value="YRDC"/>
    <property type="match status" value="1"/>
</dbReference>
<dbReference type="GO" id="GO:0016874">
    <property type="term" value="F:ligase activity"/>
    <property type="evidence" value="ECO:0007669"/>
    <property type="project" value="UniProtKB-KW"/>
</dbReference>
<comment type="pathway">
    <text evidence="1">Protein modification; [NiFe] hydrogenase maturation.</text>
</comment>
<dbReference type="RefSeq" id="WP_006594663.1">
    <property type="nucleotide sequence ID" value="NZ_BAHD01000102.1"/>
</dbReference>
<feature type="domain" description="Acylphosphatase-like" evidence="9">
    <location>
        <begin position="18"/>
        <end position="104"/>
    </location>
</feature>
<evidence type="ECO:0000256" key="6">
    <source>
        <dbReference type="ARBA" id="ARBA00022833"/>
    </source>
</evidence>
<evidence type="ECO:0000256" key="2">
    <source>
        <dbReference type="ARBA" id="ARBA00008097"/>
    </source>
</evidence>
<evidence type="ECO:0000259" key="9">
    <source>
        <dbReference type="PROSITE" id="PS51160"/>
    </source>
</evidence>
<dbReference type="SUPFAM" id="SSF55821">
    <property type="entry name" value="YrdC/RibB"/>
    <property type="match status" value="1"/>
</dbReference>
<dbReference type="GO" id="GO:0008270">
    <property type="term" value="F:zinc ion binding"/>
    <property type="evidence" value="ECO:0007669"/>
    <property type="project" value="UniProtKB-KW"/>
</dbReference>
<dbReference type="Pfam" id="PF17788">
    <property type="entry name" value="HypF_C"/>
    <property type="match status" value="1"/>
</dbReference>
<evidence type="ECO:0000259" key="10">
    <source>
        <dbReference type="PROSITE" id="PS51163"/>
    </source>
</evidence>
<dbReference type="UniPathway" id="UPA00335"/>
<evidence type="ECO:0000256" key="5">
    <source>
        <dbReference type="ARBA" id="ARBA00022771"/>
    </source>
</evidence>
<dbReference type="PROSITE" id="PS00150">
    <property type="entry name" value="ACYLPHOSPHATASE_1"/>
    <property type="match status" value="1"/>
</dbReference>
<proteinExistence type="inferred from homology"/>
<keyword evidence="4" id="KW-0479">Metal-binding</keyword>
<dbReference type="AlphaFoldDB" id="K6WWB1"/>
<dbReference type="Gene3D" id="3.90.870.50">
    <property type="match status" value="1"/>
</dbReference>
<reference evidence="11 12" key="1">
    <citation type="submission" date="2012-08" db="EMBL/GenBank/DDBJ databases">
        <title>Whole genome shotgun sequence of Kineosphaera limosa NBRC 100340.</title>
        <authorList>
            <person name="Yoshida I."/>
            <person name="Isaki S."/>
            <person name="Hosoyama A."/>
            <person name="Tsuchikane K."/>
            <person name="Katsumata H."/>
            <person name="Ando Y."/>
            <person name="Ohji S."/>
            <person name="Hamada M."/>
            <person name="Tamura T."/>
            <person name="Yamazoe A."/>
            <person name="Yamazaki S."/>
            <person name="Fujita N."/>
        </authorList>
    </citation>
    <scope>NUCLEOTIDE SEQUENCE [LARGE SCALE GENOMIC DNA]</scope>
    <source>
        <strain evidence="11 12">NBRC 100340</strain>
    </source>
</reference>
<evidence type="ECO:0000256" key="8">
    <source>
        <dbReference type="PROSITE-ProRule" id="PRU00520"/>
    </source>
</evidence>
<dbReference type="Gene3D" id="3.30.420.360">
    <property type="match status" value="1"/>
</dbReference>
<dbReference type="InterPro" id="IPR017945">
    <property type="entry name" value="DHBP_synth_RibB-like_a/b_dom"/>
</dbReference>
<dbReference type="EMBL" id="BAHD01000102">
    <property type="protein sequence ID" value="GAB98131.1"/>
    <property type="molecule type" value="Genomic_DNA"/>
</dbReference>
<sequence length="865" mass="91871">MNTTAVQLAPAHGERPTRERIVVTGVVQGVGFRPHVARLARTHHLVGSCRNSTTCVTIEVQGPSESVAAFAQEVVAQAPPMARVLSVAREVLPVARERDFRIEASAPEVGGRTLVPPDVAVCEACVRELTDPADRRYLHPFITCTDCGPRLTIVTGLPYDRPATSMAAFAMCERCAAEYGDPQDRRYHAQPVACPDCGPQLRLLGADGRLLAAGRDRHTVPGIVEQTRAALLAGQVVAIKGIGGFHLAVDARRPDAVALLRERKHRPDQPFALLARDVSTAQLLAHVDAAARGALTDPARPIVVLRARTEHTRPIRVAPGVAPGLDDLGIMLPYAPIHYLLTDAQLPVLVMTSGNVSGEPLVTDEADAVARLGPMADLILSHDRPIVVPCEDSVVTIDDQGEVLPIRRSRGYAPLPVALSSEVDERGPEAVQGAPVVLAAGAEVKNTAALTRDGWAFVSAHVGDLENLRTRRTLAAVTADLVDFHDARPQLVVADAHPGYASRAWAEDAAQQYDVPLLSVQHHHAHLAALAAEHGRLARPLLGLVLDGTGYGCDETIWGGELLLLTDGGAAAHRLGHLSTWPLPGGDAAVRSPARLALAALLHAGIDPAGLAPRDALDPTEVRVIESVVRGRTGWVATSSAGRLFDVVSSLLGVRHRITYEAQAAIELEALARRADRPTRLPRPTVAPHPDDADRLVLDTAPLLHAIAEHVTGRLPEHAAGRALEHRTGRPPEHDKLRTRENASLALATHTWLAQGLAELTLHSARRHKLPTRGLDVGLTGGCFQNRALLAATRRALAQRGLRTLTHRVVPPNDGGLSLGQAAIGLAHLARAGRSPGAPTPSTFAQNTVLSCGQTAQPADSNGGH</sequence>
<keyword evidence="6" id="KW-0862">Zinc</keyword>
<evidence type="ECO:0000256" key="7">
    <source>
        <dbReference type="ARBA" id="ARBA00048220"/>
    </source>
</evidence>
<accession>K6WWB1</accession>
<dbReference type="Gene3D" id="3.30.110.120">
    <property type="match status" value="1"/>
</dbReference>
<dbReference type="InterPro" id="IPR017968">
    <property type="entry name" value="Acylphosphatase_CS"/>
</dbReference>
<keyword evidence="3" id="KW-0436">Ligase</keyword>
<keyword evidence="5" id="KW-0863">Zinc-finger</keyword>
<comment type="similarity">
    <text evidence="2">Belongs to the carbamoyltransferase HypF family.</text>
</comment>
<feature type="active site" evidence="8">
    <location>
        <position position="51"/>
    </location>
</feature>
<dbReference type="PANTHER" id="PTHR42959">
    <property type="entry name" value="CARBAMOYLTRANSFERASE"/>
    <property type="match status" value="1"/>
</dbReference>
<dbReference type="InterPro" id="IPR001792">
    <property type="entry name" value="Acylphosphatase-like_dom"/>
</dbReference>
<feature type="domain" description="YrdC-like" evidence="10">
    <location>
        <begin position="221"/>
        <end position="411"/>
    </location>
</feature>
<dbReference type="InterPro" id="IPR011125">
    <property type="entry name" value="Znf_HypF"/>
</dbReference>
<organism evidence="11 12">
    <name type="scientific">Kineosphaera limosa NBRC 100340</name>
    <dbReference type="NCBI Taxonomy" id="1184609"/>
    <lineage>
        <taxon>Bacteria</taxon>
        <taxon>Bacillati</taxon>
        <taxon>Actinomycetota</taxon>
        <taxon>Actinomycetes</taxon>
        <taxon>Micrococcales</taxon>
        <taxon>Dermatophilaceae</taxon>
        <taxon>Kineosphaera</taxon>
    </lineage>
</organism>
<dbReference type="Pfam" id="PF00708">
    <property type="entry name" value="Acylphosphatase"/>
    <property type="match status" value="1"/>
</dbReference>
<dbReference type="STRING" id="1184609.KILIM_102_00100"/>
<dbReference type="GO" id="GO:0003998">
    <property type="term" value="F:acylphosphatase activity"/>
    <property type="evidence" value="ECO:0007669"/>
    <property type="project" value="UniProtKB-EC"/>
</dbReference>
<dbReference type="InterPro" id="IPR006070">
    <property type="entry name" value="Sua5-like_dom"/>
</dbReference>
<dbReference type="InterPro" id="IPR004421">
    <property type="entry name" value="Carbamoyltransferase_HypF"/>
</dbReference>
<dbReference type="Pfam" id="PF01300">
    <property type="entry name" value="Sua5_yciO_yrdC"/>
    <property type="match status" value="1"/>
</dbReference>
<dbReference type="InterPro" id="IPR041440">
    <property type="entry name" value="HypF_C"/>
</dbReference>
<gene>
    <name evidence="11" type="primary">hypF</name>
    <name evidence="11" type="ORF">KILIM_102_00100</name>
</gene>
<dbReference type="Pfam" id="PF07503">
    <property type="entry name" value="zf-HYPF"/>
    <property type="match status" value="2"/>
</dbReference>
<dbReference type="InterPro" id="IPR051060">
    <property type="entry name" value="Carbamoyltrans_HypF-like"/>
</dbReference>
<dbReference type="Gene3D" id="3.30.420.40">
    <property type="match status" value="1"/>
</dbReference>
<dbReference type="EC" id="3.6.1.7" evidence="8"/>
<dbReference type="NCBIfam" id="TIGR00143">
    <property type="entry name" value="hypF"/>
    <property type="match status" value="1"/>
</dbReference>
<dbReference type="OrthoDB" id="3182027at2"/>
<comment type="catalytic activity">
    <reaction evidence="7">
        <text>C-terminal L-cysteinyl-[HypE protein] + carbamoyl phosphate + ATP + H2O = C-terminal S-carboxamide-L-cysteinyl-[HypE protein] + AMP + phosphate + diphosphate + H(+)</text>
        <dbReference type="Rhea" id="RHEA:55636"/>
        <dbReference type="Rhea" id="RHEA-COMP:14247"/>
        <dbReference type="Rhea" id="RHEA-COMP:14392"/>
        <dbReference type="ChEBI" id="CHEBI:15377"/>
        <dbReference type="ChEBI" id="CHEBI:15378"/>
        <dbReference type="ChEBI" id="CHEBI:30616"/>
        <dbReference type="ChEBI" id="CHEBI:33019"/>
        <dbReference type="ChEBI" id="CHEBI:43474"/>
        <dbReference type="ChEBI" id="CHEBI:58228"/>
        <dbReference type="ChEBI" id="CHEBI:76913"/>
        <dbReference type="ChEBI" id="CHEBI:139126"/>
        <dbReference type="ChEBI" id="CHEBI:456215"/>
    </reaction>
</comment>
<dbReference type="SUPFAM" id="SSF54975">
    <property type="entry name" value="Acylphosphatase/BLUF domain-like"/>
    <property type="match status" value="1"/>
</dbReference>
<dbReference type="GO" id="GO:0016743">
    <property type="term" value="F:carboxyl- or carbamoyltransferase activity"/>
    <property type="evidence" value="ECO:0007669"/>
    <property type="project" value="InterPro"/>
</dbReference>
<evidence type="ECO:0000256" key="1">
    <source>
        <dbReference type="ARBA" id="ARBA00004711"/>
    </source>
</evidence>
<dbReference type="InterPro" id="IPR055128">
    <property type="entry name" value="HypF_C_2"/>
</dbReference>
<keyword evidence="12" id="KW-1185">Reference proteome</keyword>